<evidence type="ECO:0000313" key="9">
    <source>
        <dbReference type="Proteomes" id="UP000199163"/>
    </source>
</evidence>
<sequence length="382" mass="43075">MIFAVSNGLLYVCFALVIGHCILSMLPEDKKPRVVVPKKWQVGSVLLIPMLSLPPVLHVTLNMNEYREESFISSFIYVLMEIELGRAWTALLLLVIIFAALMWLLPKRRDDSYVNLAGLLLVFGMIVTQGVVGHSANMASYPGATSHILHLMAVSTWVGILMIVSWFAVNDENWEGFVDWFTPIAVICVIVVSFSGVFMTFFLTENIMNSWMLTYGQALLFKHLLFIPLMVYACINGFLMRRKVKNTPTVSPRSWWRAESLIIMAVFVITGFMSEQEPPQNIAQTLNREGSSILFQSLVTFPVNSDTELFFHLHWFSLLFFLIGIVFLLLVIYVFYKNDTITGSIVFGVLAVISIYFGIISGVEAATYVEETSVTSLLNSGW</sequence>
<feature type="transmembrane region" description="Helical" evidence="6">
    <location>
        <begin position="87"/>
        <end position="106"/>
    </location>
</feature>
<protein>
    <submittedName>
        <fullName evidence="8">Putative copper resistance protein D</fullName>
    </submittedName>
</protein>
<keyword evidence="9" id="KW-1185">Reference proteome</keyword>
<feature type="transmembrane region" description="Helical" evidence="6">
    <location>
        <begin position="6"/>
        <end position="28"/>
    </location>
</feature>
<dbReference type="STRING" id="568899.SAMN05192534_11348"/>
<evidence type="ECO:0000313" key="8">
    <source>
        <dbReference type="EMBL" id="SDH86316.1"/>
    </source>
</evidence>
<dbReference type="GO" id="GO:0005886">
    <property type="term" value="C:plasma membrane"/>
    <property type="evidence" value="ECO:0007669"/>
    <property type="project" value="UniProtKB-SubCell"/>
</dbReference>
<feature type="domain" description="Copper resistance protein D" evidence="7">
    <location>
        <begin position="177"/>
        <end position="272"/>
    </location>
</feature>
<feature type="transmembrane region" description="Helical" evidence="6">
    <location>
        <begin position="255"/>
        <end position="273"/>
    </location>
</feature>
<dbReference type="EMBL" id="FNDK01000013">
    <property type="protein sequence ID" value="SDH86316.1"/>
    <property type="molecule type" value="Genomic_DNA"/>
</dbReference>
<keyword evidence="5 6" id="KW-0472">Membrane</keyword>
<keyword evidence="2" id="KW-1003">Cell membrane</keyword>
<dbReference type="PANTHER" id="PTHR34820">
    <property type="entry name" value="INNER MEMBRANE PROTEIN YEBZ"/>
    <property type="match status" value="1"/>
</dbReference>
<proteinExistence type="predicted"/>
<dbReference type="OrthoDB" id="2387346at2"/>
<evidence type="ECO:0000256" key="3">
    <source>
        <dbReference type="ARBA" id="ARBA00022692"/>
    </source>
</evidence>
<evidence type="ECO:0000256" key="1">
    <source>
        <dbReference type="ARBA" id="ARBA00004651"/>
    </source>
</evidence>
<organism evidence="8 9">
    <name type="scientific">Alteribacillus persepolensis</name>
    <dbReference type="NCBI Taxonomy" id="568899"/>
    <lineage>
        <taxon>Bacteria</taxon>
        <taxon>Bacillati</taxon>
        <taxon>Bacillota</taxon>
        <taxon>Bacilli</taxon>
        <taxon>Bacillales</taxon>
        <taxon>Bacillaceae</taxon>
        <taxon>Alteribacillus</taxon>
    </lineage>
</organism>
<feature type="transmembrane region" description="Helical" evidence="6">
    <location>
        <begin position="215"/>
        <end position="235"/>
    </location>
</feature>
<dbReference type="InterPro" id="IPR008457">
    <property type="entry name" value="Cu-R_CopD_dom"/>
</dbReference>
<evidence type="ECO:0000256" key="6">
    <source>
        <dbReference type="SAM" id="Phobius"/>
    </source>
</evidence>
<dbReference type="AlphaFoldDB" id="A0A1G8FWH1"/>
<feature type="transmembrane region" description="Helical" evidence="6">
    <location>
        <begin position="343"/>
        <end position="363"/>
    </location>
</feature>
<evidence type="ECO:0000256" key="4">
    <source>
        <dbReference type="ARBA" id="ARBA00022989"/>
    </source>
</evidence>
<dbReference type="PANTHER" id="PTHR34820:SF4">
    <property type="entry name" value="INNER MEMBRANE PROTEIN YEBZ"/>
    <property type="match status" value="1"/>
</dbReference>
<feature type="transmembrane region" description="Helical" evidence="6">
    <location>
        <begin position="113"/>
        <end position="136"/>
    </location>
</feature>
<gene>
    <name evidence="8" type="ORF">SAMN05192534_11348</name>
</gene>
<name>A0A1G8FWH1_9BACI</name>
<evidence type="ECO:0000256" key="5">
    <source>
        <dbReference type="ARBA" id="ARBA00023136"/>
    </source>
</evidence>
<dbReference type="RefSeq" id="WP_091273947.1">
    <property type="nucleotide sequence ID" value="NZ_FNDK01000013.1"/>
</dbReference>
<keyword evidence="4 6" id="KW-1133">Transmembrane helix</keyword>
<dbReference type="Pfam" id="PF05425">
    <property type="entry name" value="CopD"/>
    <property type="match status" value="1"/>
</dbReference>
<dbReference type="GO" id="GO:0006825">
    <property type="term" value="P:copper ion transport"/>
    <property type="evidence" value="ECO:0007669"/>
    <property type="project" value="InterPro"/>
</dbReference>
<reference evidence="8 9" key="1">
    <citation type="submission" date="2016-10" db="EMBL/GenBank/DDBJ databases">
        <authorList>
            <person name="de Groot N.N."/>
        </authorList>
    </citation>
    <scope>NUCLEOTIDE SEQUENCE [LARGE SCALE GENOMIC DNA]</scope>
    <source>
        <strain evidence="8 9">DSM 21632</strain>
    </source>
</reference>
<accession>A0A1G8FWH1</accession>
<feature type="transmembrane region" description="Helical" evidence="6">
    <location>
        <begin position="315"/>
        <end position="336"/>
    </location>
</feature>
<evidence type="ECO:0000256" key="2">
    <source>
        <dbReference type="ARBA" id="ARBA00022475"/>
    </source>
</evidence>
<feature type="transmembrane region" description="Helical" evidence="6">
    <location>
        <begin position="148"/>
        <end position="169"/>
    </location>
</feature>
<evidence type="ECO:0000259" key="7">
    <source>
        <dbReference type="Pfam" id="PF05425"/>
    </source>
</evidence>
<keyword evidence="3 6" id="KW-0812">Transmembrane</keyword>
<comment type="subcellular location">
    <subcellularLocation>
        <location evidence="1">Cell membrane</location>
        <topology evidence="1">Multi-pass membrane protein</topology>
    </subcellularLocation>
</comment>
<dbReference type="Proteomes" id="UP000199163">
    <property type="component" value="Unassembled WGS sequence"/>
</dbReference>
<dbReference type="InterPro" id="IPR032694">
    <property type="entry name" value="CopC/D"/>
</dbReference>
<feature type="transmembrane region" description="Helical" evidence="6">
    <location>
        <begin position="181"/>
        <end position="203"/>
    </location>
</feature>